<dbReference type="GO" id="GO:0003824">
    <property type="term" value="F:catalytic activity"/>
    <property type="evidence" value="ECO:0007669"/>
    <property type="project" value="InterPro"/>
</dbReference>
<dbReference type="EMBL" id="LK052949">
    <property type="protein sequence ID" value="CDR47342.1"/>
    <property type="molecule type" value="Genomic_DNA"/>
</dbReference>
<dbReference type="PANTHER" id="PTHR48228">
    <property type="entry name" value="SUCCINYL-COA--D-CITRAMALATE COA-TRANSFERASE"/>
    <property type="match status" value="1"/>
</dbReference>
<gene>
    <name evidence="2" type="ORF">RHTO0S_14e02344g</name>
</gene>
<reference evidence="2" key="1">
    <citation type="journal article" date="2014" name="Genome Announc.">
        <title>Draft genome sequence of Rhodosporidium toruloides CECT1137, an oleaginous yeast of biotechnological interest.</title>
        <authorList>
            <person name="Morin N."/>
            <person name="Calcas X."/>
            <person name="Devillers H."/>
            <person name="Durrens P."/>
            <person name="Sherman D.J."/>
            <person name="Nicaud J.-M."/>
            <person name="Neuveglise C."/>
        </authorList>
    </citation>
    <scope>NUCLEOTIDE SEQUENCE</scope>
    <source>
        <strain evidence="2">CECT1137</strain>
    </source>
</reference>
<proteinExistence type="inferred from homology"/>
<sequence>MANTASQAAARLWQHAGLPQSTLEHLHLPGDDPLPSSFLLGSAAQATIGVAALAAAQLLALRAGEGVVDVAVPVQDAVAEFRSEHVATLDGEAVFEWDELAGQYRTMDGWIRPHTNWRHHKEGFLDLLGLPHNAKKADLAAALLDREADQVAEAAMERGLVCTAMRSFEEWDAHPQGQAAHSRDASAPFTLTKLDSRPPKPFPPLISRKPLEGVRVLDLTRVIAGPVAGRTLAAYGADVLWVTSPNLPSLPGLDFDTSRGKRSIHLDLRCPTDRATFTSLLSTADVLLQSYRPGGLNSLGFGIEEVRKVNPDIVYASLTAWGAVDGPAAEKGGPWARRKGFDSLVQFACGMGEAEGRAWGEFERGSEAKEKETVPKALPCQALDHGSGYILAFGIMAALYHRATTGGSYLLTNTLLSTAHFIRSLGRRSPFEAFGRPDIKIETVNELRARGQMATCSGFEGKTVEYVRHAAKFEGDVKVGWERAPAGLGADKVEWLPRQHE</sequence>
<protein>
    <submittedName>
        <fullName evidence="2">RHTO0S14e02344g1_1</fullName>
    </submittedName>
</protein>
<dbReference type="Gene3D" id="3.40.50.10540">
    <property type="entry name" value="Crotonobetainyl-coa:carnitine coa-transferase, domain 1"/>
    <property type="match status" value="1"/>
</dbReference>
<dbReference type="InterPro" id="IPR003673">
    <property type="entry name" value="CoA-Trfase_fam_III"/>
</dbReference>
<comment type="similarity">
    <text evidence="1">Belongs to the CoA-transferase III family.</text>
</comment>
<dbReference type="Pfam" id="PF02515">
    <property type="entry name" value="CoA_transf_3"/>
    <property type="match status" value="1"/>
</dbReference>
<dbReference type="PANTHER" id="PTHR48228:SF4">
    <property type="entry name" value="BLR3030 PROTEIN"/>
    <property type="match status" value="1"/>
</dbReference>
<dbReference type="InterPro" id="IPR023606">
    <property type="entry name" value="CoA-Trfase_III_dom_1_sf"/>
</dbReference>
<organism evidence="2">
    <name type="scientific">Rhodotorula toruloides</name>
    <name type="common">Yeast</name>
    <name type="synonym">Rhodosporidium toruloides</name>
    <dbReference type="NCBI Taxonomy" id="5286"/>
    <lineage>
        <taxon>Eukaryota</taxon>
        <taxon>Fungi</taxon>
        <taxon>Dikarya</taxon>
        <taxon>Basidiomycota</taxon>
        <taxon>Pucciniomycotina</taxon>
        <taxon>Microbotryomycetes</taxon>
        <taxon>Sporidiobolales</taxon>
        <taxon>Sporidiobolaceae</taxon>
        <taxon>Rhodotorula</taxon>
    </lineage>
</organism>
<dbReference type="SUPFAM" id="SSF89796">
    <property type="entry name" value="CoA-transferase family III (CaiB/BaiF)"/>
    <property type="match status" value="2"/>
</dbReference>
<accession>A0A061BDA2</accession>
<dbReference type="InterPro" id="IPR050509">
    <property type="entry name" value="CoA-transferase_III"/>
</dbReference>
<dbReference type="OrthoDB" id="2308815at2759"/>
<name>A0A061BDA2_RHOTO</name>
<dbReference type="AlphaFoldDB" id="A0A061BDA2"/>
<evidence type="ECO:0000256" key="1">
    <source>
        <dbReference type="ARBA" id="ARBA00008383"/>
    </source>
</evidence>
<evidence type="ECO:0000313" key="2">
    <source>
        <dbReference type="EMBL" id="CDR47342.1"/>
    </source>
</evidence>